<reference evidence="4 5" key="1">
    <citation type="submission" date="2019-03" db="EMBL/GenBank/DDBJ databases">
        <title>Genomics of glacier-inhabiting Cryobacterium strains.</title>
        <authorList>
            <person name="Liu Q."/>
            <person name="Xin Y.-H."/>
        </authorList>
    </citation>
    <scope>NUCLEOTIDE SEQUENCE [LARGE SCALE GENOMIC DNA]</scope>
    <source>
        <strain evidence="5">TMT1-22</strain>
    </source>
</reference>
<feature type="region of interest" description="Disordered" evidence="2">
    <location>
        <begin position="101"/>
        <end position="124"/>
    </location>
</feature>
<evidence type="ECO:0000313" key="4">
    <source>
        <dbReference type="EMBL" id="TFC46620.1"/>
    </source>
</evidence>
<evidence type="ECO:0000256" key="2">
    <source>
        <dbReference type="SAM" id="MobiDB-lite"/>
    </source>
</evidence>
<dbReference type="PANTHER" id="PTHR48081">
    <property type="entry name" value="AB HYDROLASE SUPERFAMILY PROTEIN C4A8.06C"/>
    <property type="match status" value="1"/>
</dbReference>
<dbReference type="Pfam" id="PF20434">
    <property type="entry name" value="BD-FAE"/>
    <property type="match status" value="1"/>
</dbReference>
<keyword evidence="1 4" id="KW-0378">Hydrolase</keyword>
<organism evidence="4 5">
    <name type="scientific">Cryobacterium shii</name>
    <dbReference type="NCBI Taxonomy" id="1259235"/>
    <lineage>
        <taxon>Bacteria</taxon>
        <taxon>Bacillati</taxon>
        <taxon>Actinomycetota</taxon>
        <taxon>Actinomycetes</taxon>
        <taxon>Micrococcales</taxon>
        <taxon>Microbacteriaceae</taxon>
        <taxon>Cryobacterium</taxon>
    </lineage>
</organism>
<dbReference type="Gene3D" id="3.40.50.1820">
    <property type="entry name" value="alpha/beta hydrolase"/>
    <property type="match status" value="1"/>
</dbReference>
<dbReference type="AlphaFoldDB" id="A0AAQ2C641"/>
<proteinExistence type="predicted"/>
<evidence type="ECO:0000256" key="1">
    <source>
        <dbReference type="ARBA" id="ARBA00022801"/>
    </source>
</evidence>
<name>A0AAQ2C641_9MICO</name>
<gene>
    <name evidence="4" type="ORF">E3O49_09380</name>
</gene>
<keyword evidence="5" id="KW-1185">Reference proteome</keyword>
<accession>A0AAQ2C641</accession>
<dbReference type="GO" id="GO:0016787">
    <property type="term" value="F:hydrolase activity"/>
    <property type="evidence" value="ECO:0007669"/>
    <property type="project" value="UniProtKB-KW"/>
</dbReference>
<evidence type="ECO:0000259" key="3">
    <source>
        <dbReference type="Pfam" id="PF20434"/>
    </source>
</evidence>
<dbReference type="PANTHER" id="PTHR48081:SF13">
    <property type="entry name" value="ALPHA_BETA HYDROLASE"/>
    <property type="match status" value="1"/>
</dbReference>
<feature type="domain" description="BD-FAE-like" evidence="3">
    <location>
        <begin position="127"/>
        <end position="317"/>
    </location>
</feature>
<dbReference type="InterPro" id="IPR049492">
    <property type="entry name" value="BD-FAE-like_dom"/>
</dbReference>
<dbReference type="Proteomes" id="UP000297403">
    <property type="component" value="Unassembled WGS sequence"/>
</dbReference>
<evidence type="ECO:0000313" key="5">
    <source>
        <dbReference type="Proteomes" id="UP000297403"/>
    </source>
</evidence>
<dbReference type="RefSeq" id="WP_134451416.1">
    <property type="nucleotide sequence ID" value="NZ_SOFY01000049.1"/>
</dbReference>
<dbReference type="SUPFAM" id="SSF53474">
    <property type="entry name" value="alpha/beta-Hydrolases"/>
    <property type="match status" value="1"/>
</dbReference>
<protein>
    <submittedName>
        <fullName evidence="4">Alpha/beta hydrolase</fullName>
    </submittedName>
</protein>
<dbReference type="EMBL" id="SOFY01000049">
    <property type="protein sequence ID" value="TFC46620.1"/>
    <property type="molecule type" value="Genomic_DNA"/>
</dbReference>
<comment type="caution">
    <text evidence="4">The sequence shown here is derived from an EMBL/GenBank/DDBJ whole genome shotgun (WGS) entry which is preliminary data.</text>
</comment>
<sequence length="359" mass="36811">MIIGPRLTRFGSRRVRITAILGAAAVALTATTLLAGLRPAPHDVTPDEPGAADSELVTTEIIGIRTIAPPEGVTVDTDVLYGTRADGAQLTLDVCSPAEAAPEATASPAPTATDAAATEAAAGPASARRPAVLSVHAGSWNHGDKGNSDWRAVCTWLASEGFVAYSVNYRLVPDALFPAAIDDLGLAVEWMRQPDHALRYGIDPDRIGAFGGSAGGNLAALLGARGSGPLTEGSRVAAVAELTAPVDLSYQGLVTGGAPFGLQRLVQRYLGCAAPTDCSAAEAASVANKLDPSDPPVFIGASMDEFIPLSQSTGYADALESQGIPHELVTVPGSYHSIGILDEAMRAKVSAFLHAALDD</sequence>
<dbReference type="InterPro" id="IPR029058">
    <property type="entry name" value="AB_hydrolase_fold"/>
</dbReference>
<dbReference type="InterPro" id="IPR050300">
    <property type="entry name" value="GDXG_lipolytic_enzyme"/>
</dbReference>